<dbReference type="PANTHER" id="PTHR43708:SF5">
    <property type="entry name" value="CONSERVED EXPRESSED OXIDOREDUCTASE (EUROFUNG)-RELATED"/>
    <property type="match status" value="1"/>
</dbReference>
<dbReference type="Proteomes" id="UP000800981">
    <property type="component" value="Unassembled WGS sequence"/>
</dbReference>
<feature type="domain" description="Gfo/Idh/MocA-like oxidoreductase N-terminal" evidence="4">
    <location>
        <begin position="95"/>
        <end position="214"/>
    </location>
</feature>
<evidence type="ECO:0000256" key="1">
    <source>
        <dbReference type="ARBA" id="ARBA00010928"/>
    </source>
</evidence>
<dbReference type="InterPro" id="IPR051317">
    <property type="entry name" value="Gfo/Idh/MocA_oxidoreduct"/>
</dbReference>
<evidence type="ECO:0000313" key="7">
    <source>
        <dbReference type="Proteomes" id="UP000800981"/>
    </source>
</evidence>
<accession>A0ABX0GUE1</accession>
<dbReference type="InterPro" id="IPR036291">
    <property type="entry name" value="NAD(P)-bd_dom_sf"/>
</dbReference>
<feature type="region of interest" description="Disordered" evidence="3">
    <location>
        <begin position="1"/>
        <end position="90"/>
    </location>
</feature>
<protein>
    <submittedName>
        <fullName evidence="6">Gfo/Idh/MocA family oxidoreductase</fullName>
    </submittedName>
</protein>
<comment type="caution">
    <text evidence="6">The sequence shown here is derived from an EMBL/GenBank/DDBJ whole genome shotgun (WGS) entry which is preliminary data.</text>
</comment>
<dbReference type="SUPFAM" id="SSF51735">
    <property type="entry name" value="NAD(P)-binding Rossmann-fold domains"/>
    <property type="match status" value="1"/>
</dbReference>
<dbReference type="Pfam" id="PF01408">
    <property type="entry name" value="GFO_IDH_MocA"/>
    <property type="match status" value="1"/>
</dbReference>
<dbReference type="Gene3D" id="3.40.50.720">
    <property type="entry name" value="NAD(P)-binding Rossmann-like Domain"/>
    <property type="match status" value="1"/>
</dbReference>
<organism evidence="6 7">
    <name type="scientific">Motilibacter deserti</name>
    <dbReference type="NCBI Taxonomy" id="2714956"/>
    <lineage>
        <taxon>Bacteria</taxon>
        <taxon>Bacillati</taxon>
        <taxon>Actinomycetota</taxon>
        <taxon>Actinomycetes</taxon>
        <taxon>Motilibacterales</taxon>
        <taxon>Motilibacteraceae</taxon>
        <taxon>Motilibacter</taxon>
    </lineage>
</organism>
<sequence length="440" mass="46481">MAASGALRLRVTRGAAPSGAAPYASDSPERDVRPEIHRRRGTATSLPSTPPRAGRPRHDRAHPGGSGPGTAHEPAQPRRGPGPSQGEDDGVTENLRVVVLGYGLAGSTFHAPVIESVPGLRVAAVVTSNPERAEQARGDIPGVRVLASADEVWAQPEAYDAVVVATPNRSHAPLAAAAIEAGLPVVVDKPLAVTADEGQRLVDLAAERAVLLTVFQNRRWDADLLTVRRLLADGALGRVHRFESRFERWRPEPKAGWRESGSPEEAGGLLYDLGSHLIDQALHLFGPATSVYAEVDVRRTTVVVDDDVFVALTHATGVRSHLWAGALTAQLGPRFRVLGSEGGYVKHGMDPQEDALKAGGRPDAQGWGVEPEEAWGRLGVDGATTAVPTEAGAYQEFYALLGKALRGEGPVPVDPAEAVTTLRVLEAARASSAEGRVVQL</sequence>
<dbReference type="InterPro" id="IPR004104">
    <property type="entry name" value="Gfo/Idh/MocA-like_OxRdtase_C"/>
</dbReference>
<dbReference type="Pfam" id="PF02894">
    <property type="entry name" value="GFO_IDH_MocA_C"/>
    <property type="match status" value="1"/>
</dbReference>
<dbReference type="InterPro" id="IPR000683">
    <property type="entry name" value="Gfo/Idh/MocA-like_OxRdtase_N"/>
</dbReference>
<gene>
    <name evidence="6" type="ORF">G9H71_12165</name>
</gene>
<name>A0ABX0GUE1_9ACTN</name>
<evidence type="ECO:0000256" key="3">
    <source>
        <dbReference type="SAM" id="MobiDB-lite"/>
    </source>
</evidence>
<dbReference type="Gene3D" id="3.30.360.10">
    <property type="entry name" value="Dihydrodipicolinate Reductase, domain 2"/>
    <property type="match status" value="1"/>
</dbReference>
<evidence type="ECO:0000259" key="4">
    <source>
        <dbReference type="Pfam" id="PF01408"/>
    </source>
</evidence>
<keyword evidence="7" id="KW-1185">Reference proteome</keyword>
<feature type="domain" description="Gfo/Idh/MocA-like oxidoreductase C-terminal" evidence="5">
    <location>
        <begin position="228"/>
        <end position="440"/>
    </location>
</feature>
<evidence type="ECO:0000256" key="2">
    <source>
        <dbReference type="ARBA" id="ARBA00023002"/>
    </source>
</evidence>
<feature type="compositionally biased region" description="Low complexity" evidence="3">
    <location>
        <begin position="15"/>
        <end position="26"/>
    </location>
</feature>
<dbReference type="PANTHER" id="PTHR43708">
    <property type="entry name" value="CONSERVED EXPRESSED OXIDOREDUCTASE (EUROFUNG)"/>
    <property type="match status" value="1"/>
</dbReference>
<evidence type="ECO:0000313" key="6">
    <source>
        <dbReference type="EMBL" id="NHC14532.1"/>
    </source>
</evidence>
<keyword evidence="2" id="KW-0560">Oxidoreductase</keyword>
<dbReference type="SUPFAM" id="SSF55347">
    <property type="entry name" value="Glyceraldehyde-3-phosphate dehydrogenase-like, C-terminal domain"/>
    <property type="match status" value="1"/>
</dbReference>
<reference evidence="6 7" key="1">
    <citation type="submission" date="2020-03" db="EMBL/GenBank/DDBJ databases">
        <title>Two novel Motilibacter sp.</title>
        <authorList>
            <person name="Liu S."/>
        </authorList>
    </citation>
    <scope>NUCLEOTIDE SEQUENCE [LARGE SCALE GENOMIC DNA]</scope>
    <source>
        <strain evidence="6 7">E257</strain>
    </source>
</reference>
<proteinExistence type="inferred from homology"/>
<comment type="similarity">
    <text evidence="1">Belongs to the Gfo/Idh/MocA family.</text>
</comment>
<dbReference type="EMBL" id="JAANNP010000007">
    <property type="protein sequence ID" value="NHC14532.1"/>
    <property type="molecule type" value="Genomic_DNA"/>
</dbReference>
<evidence type="ECO:0000259" key="5">
    <source>
        <dbReference type="Pfam" id="PF02894"/>
    </source>
</evidence>